<dbReference type="AlphaFoldDB" id="A0A392MS21"/>
<accession>A0A392MS21</accession>
<reference evidence="1 2" key="1">
    <citation type="journal article" date="2018" name="Front. Plant Sci.">
        <title>Red Clover (Trifolium pratense) and Zigzag Clover (T. medium) - A Picture of Genomic Similarities and Differences.</title>
        <authorList>
            <person name="Dluhosova J."/>
            <person name="Istvanek J."/>
            <person name="Nedelnik J."/>
            <person name="Repkova J."/>
        </authorList>
    </citation>
    <scope>NUCLEOTIDE SEQUENCE [LARGE SCALE GENOMIC DNA]</scope>
    <source>
        <strain evidence="2">cv. 10/8</strain>
        <tissue evidence="1">Leaf</tissue>
    </source>
</reference>
<evidence type="ECO:0000313" key="1">
    <source>
        <dbReference type="EMBL" id="MCH90052.1"/>
    </source>
</evidence>
<proteinExistence type="predicted"/>
<gene>
    <name evidence="1" type="ORF">A2U01_0010958</name>
</gene>
<dbReference type="PANTHER" id="PTHR47471">
    <property type="entry name" value="GYF DOMAIN-CONTAINING PROTEIN"/>
    <property type="match status" value="1"/>
</dbReference>
<evidence type="ECO:0000313" key="2">
    <source>
        <dbReference type="Proteomes" id="UP000265520"/>
    </source>
</evidence>
<keyword evidence="2" id="KW-1185">Reference proteome</keyword>
<name>A0A392MS21_9FABA</name>
<dbReference type="PANTHER" id="PTHR47471:SF1">
    <property type="entry name" value="PROTEIN ESSENTIAL FOR POTEXVIRUS ACCUMULATION 1"/>
    <property type="match status" value="1"/>
</dbReference>
<dbReference type="EMBL" id="LXQA010017496">
    <property type="protein sequence ID" value="MCH90052.1"/>
    <property type="molecule type" value="Genomic_DNA"/>
</dbReference>
<organism evidence="1 2">
    <name type="scientific">Trifolium medium</name>
    <dbReference type="NCBI Taxonomy" id="97028"/>
    <lineage>
        <taxon>Eukaryota</taxon>
        <taxon>Viridiplantae</taxon>
        <taxon>Streptophyta</taxon>
        <taxon>Embryophyta</taxon>
        <taxon>Tracheophyta</taxon>
        <taxon>Spermatophyta</taxon>
        <taxon>Magnoliopsida</taxon>
        <taxon>eudicotyledons</taxon>
        <taxon>Gunneridae</taxon>
        <taxon>Pentapetalae</taxon>
        <taxon>rosids</taxon>
        <taxon>fabids</taxon>
        <taxon>Fabales</taxon>
        <taxon>Fabaceae</taxon>
        <taxon>Papilionoideae</taxon>
        <taxon>50 kb inversion clade</taxon>
        <taxon>NPAAA clade</taxon>
        <taxon>Hologalegina</taxon>
        <taxon>IRL clade</taxon>
        <taxon>Trifolieae</taxon>
        <taxon>Trifolium</taxon>
    </lineage>
</organism>
<feature type="non-terminal residue" evidence="1">
    <location>
        <position position="468"/>
    </location>
</feature>
<comment type="caution">
    <text evidence="1">The sequence shown here is derived from an EMBL/GenBank/DDBJ whole genome shotgun (WGS) entry which is preliminary data.</text>
</comment>
<dbReference type="Proteomes" id="UP000265520">
    <property type="component" value="Unassembled WGS sequence"/>
</dbReference>
<protein>
    <submittedName>
        <fullName evidence="1">GYF domain protein</fullName>
    </submittedName>
</protein>
<sequence length="468" mass="51220">MLSGFQGFAGNNSGNLGPSGIDSGNNIYLLAKRMELERQMSLPNSYPYWPGQDAASLAPKSDVPDLHSKLLSSVSDNSRQPQSQSSEWLSIIQGLSDRTSAGINNGTAGWPNNPLQGGMDLLQNKIDPRHDQNFPQMPFGIQQQRLTPQNQLSLSNLLAQTADSPASSLTAEKLLSSGLSQDPQILNLLQQQYLLQLHSQAAASAPQLPLLDKLLLLKQQQKQEEQQLLLRQQQQQLLSKMLQDQQSSQLFGNSSYGQLQSALPMGNLRVDPSQLQPPQEIFPMSSQMPIPSVHNDLSTDSMNLHLKVSQDTSYTVNSKASTMRLPHQLFGDTVPQNNWAPTLAEQINENNKKEIAAPHVESSLVPDLNRSKEEPHTVQDSVFDHTAKSLDQLQDSALKPDNSVIQVISMPSIHLQSDAAAVDKSSVGSREVELPPASRVSDVKIKSDIAHQEQLAGIDSSNAVHVET</sequence>